<organism evidence="3 4">
    <name type="scientific">Kribbella ginsengisoli</name>
    <dbReference type="NCBI Taxonomy" id="363865"/>
    <lineage>
        <taxon>Bacteria</taxon>
        <taxon>Bacillati</taxon>
        <taxon>Actinomycetota</taxon>
        <taxon>Actinomycetes</taxon>
        <taxon>Propionibacteriales</taxon>
        <taxon>Kribbellaceae</taxon>
        <taxon>Kribbella</taxon>
    </lineage>
</organism>
<name>A0ABP6VKF5_9ACTN</name>
<protein>
    <recommendedName>
        <fullName evidence="2">DNA primase DNAG catalytic core N-terminal domain-containing protein</fullName>
    </recommendedName>
</protein>
<sequence>MGEVIDPGFVPSNEERARVHAAMKEAGRFFRAELLRATADWPGQFLKERGLESSADPGATWRVGYAPDSYSRLTDHLQKQGFDFATLIRAGLMTWTNEGAPIDRHRDQIMFVSRDAQLELVSFVGIDRDGRVASQAPPTAAHHPSNGLVGLYDQLDLLEAGATPVIVDKLTDALAIEELSRATTKEHVGIPLAESPLSSAQARMLARHSETDHAIVMIPPERAGRERAIGASLDLALFFDRIRIIPLPPDDAMSTLTHSPRERQTMLTYLSLAKPLIGHQDGVNDNGTQHTSLEIDDPGPGLGL</sequence>
<dbReference type="RefSeq" id="WP_344836086.1">
    <property type="nucleotide sequence ID" value="NZ_BAABAA010000001.1"/>
</dbReference>
<dbReference type="InterPro" id="IPR013264">
    <property type="entry name" value="DNAG_N"/>
</dbReference>
<dbReference type="InterPro" id="IPR050219">
    <property type="entry name" value="DnaG_primase"/>
</dbReference>
<feature type="compositionally biased region" description="Polar residues" evidence="1">
    <location>
        <begin position="283"/>
        <end position="292"/>
    </location>
</feature>
<dbReference type="PANTHER" id="PTHR30313:SF2">
    <property type="entry name" value="DNA PRIMASE"/>
    <property type="match status" value="1"/>
</dbReference>
<evidence type="ECO:0000313" key="4">
    <source>
        <dbReference type="Proteomes" id="UP001501222"/>
    </source>
</evidence>
<feature type="region of interest" description="Disordered" evidence="1">
    <location>
        <begin position="280"/>
        <end position="304"/>
    </location>
</feature>
<dbReference type="InterPro" id="IPR037068">
    <property type="entry name" value="DNA_primase_core_N_sf"/>
</dbReference>
<gene>
    <name evidence="3" type="ORF">GCM10022235_00970</name>
</gene>
<evidence type="ECO:0000259" key="2">
    <source>
        <dbReference type="Pfam" id="PF08275"/>
    </source>
</evidence>
<dbReference type="Pfam" id="PF08275">
    <property type="entry name" value="DNAG_N"/>
    <property type="match status" value="1"/>
</dbReference>
<evidence type="ECO:0000256" key="1">
    <source>
        <dbReference type="SAM" id="MobiDB-lite"/>
    </source>
</evidence>
<reference evidence="4" key="1">
    <citation type="journal article" date="2019" name="Int. J. Syst. Evol. Microbiol.">
        <title>The Global Catalogue of Microorganisms (GCM) 10K type strain sequencing project: providing services to taxonomists for standard genome sequencing and annotation.</title>
        <authorList>
            <consortium name="The Broad Institute Genomics Platform"/>
            <consortium name="The Broad Institute Genome Sequencing Center for Infectious Disease"/>
            <person name="Wu L."/>
            <person name="Ma J."/>
        </authorList>
    </citation>
    <scope>NUCLEOTIDE SEQUENCE [LARGE SCALE GENOMIC DNA]</scope>
    <source>
        <strain evidence="4">JCM 16928</strain>
    </source>
</reference>
<comment type="caution">
    <text evidence="3">The sequence shown here is derived from an EMBL/GenBank/DDBJ whole genome shotgun (WGS) entry which is preliminary data.</text>
</comment>
<keyword evidence="4" id="KW-1185">Reference proteome</keyword>
<dbReference type="SUPFAM" id="SSF56731">
    <property type="entry name" value="DNA primase core"/>
    <property type="match status" value="1"/>
</dbReference>
<dbReference type="Gene3D" id="3.90.980.10">
    <property type="entry name" value="DNA primase, catalytic core, N-terminal domain"/>
    <property type="match status" value="1"/>
</dbReference>
<dbReference type="PANTHER" id="PTHR30313">
    <property type="entry name" value="DNA PRIMASE"/>
    <property type="match status" value="1"/>
</dbReference>
<dbReference type="Proteomes" id="UP001501222">
    <property type="component" value="Unassembled WGS sequence"/>
</dbReference>
<evidence type="ECO:0000313" key="3">
    <source>
        <dbReference type="EMBL" id="GAA3537323.1"/>
    </source>
</evidence>
<feature type="domain" description="DNA primase DNAG catalytic core N-terminal" evidence="2">
    <location>
        <begin position="29"/>
        <end position="125"/>
    </location>
</feature>
<accession>A0ABP6VKF5</accession>
<dbReference type="EMBL" id="BAABAA010000001">
    <property type="protein sequence ID" value="GAA3537323.1"/>
    <property type="molecule type" value="Genomic_DNA"/>
</dbReference>
<proteinExistence type="predicted"/>